<dbReference type="AlphaFoldDB" id="A0A7I9ZMU5"/>
<dbReference type="CDD" id="cd03230">
    <property type="entry name" value="ABC_DR_subfamily_A"/>
    <property type="match status" value="1"/>
</dbReference>
<dbReference type="GO" id="GO:0005524">
    <property type="term" value="F:ATP binding"/>
    <property type="evidence" value="ECO:0007669"/>
    <property type="project" value="UniProtKB-KW"/>
</dbReference>
<reference evidence="10 11" key="1">
    <citation type="journal article" date="2019" name="Emerg. Microbes Infect.">
        <title>Comprehensive subspecies identification of 175 nontuberculous mycobacteria species based on 7547 genomic profiles.</title>
        <authorList>
            <person name="Matsumoto Y."/>
            <person name="Kinjo T."/>
            <person name="Motooka D."/>
            <person name="Nabeya D."/>
            <person name="Jung N."/>
            <person name="Uechi K."/>
            <person name="Horii T."/>
            <person name="Iida T."/>
            <person name="Fujita J."/>
            <person name="Nakamura S."/>
        </authorList>
    </citation>
    <scope>NUCLEOTIDE SEQUENCE [LARGE SCALE GENOMIC DNA]</scope>
    <source>
        <strain evidence="10 11">JCM 30996</strain>
    </source>
</reference>
<keyword evidence="6" id="KW-1278">Translocase</keyword>
<proteinExistence type="predicted"/>
<dbReference type="GO" id="GO:0005886">
    <property type="term" value="C:plasma membrane"/>
    <property type="evidence" value="ECO:0007669"/>
    <property type="project" value="UniProtKB-SubCell"/>
</dbReference>
<organism evidence="10 11">
    <name type="scientific">Mycolicibacterium hippocampi</name>
    <dbReference type="NCBI Taxonomy" id="659824"/>
    <lineage>
        <taxon>Bacteria</taxon>
        <taxon>Bacillati</taxon>
        <taxon>Actinomycetota</taxon>
        <taxon>Actinomycetes</taxon>
        <taxon>Mycobacteriales</taxon>
        <taxon>Mycobacteriaceae</taxon>
        <taxon>Mycolicibacterium</taxon>
    </lineage>
</organism>
<evidence type="ECO:0000256" key="7">
    <source>
        <dbReference type="ARBA" id="ARBA00023136"/>
    </source>
</evidence>
<comment type="subcellular location">
    <subcellularLocation>
        <location evidence="1">Cell membrane</location>
        <topology evidence="1">Peripheral membrane protein</topology>
    </subcellularLocation>
</comment>
<evidence type="ECO:0000256" key="8">
    <source>
        <dbReference type="ARBA" id="ARBA00023251"/>
    </source>
</evidence>
<accession>A0A7I9ZMU5</accession>
<evidence type="ECO:0000256" key="2">
    <source>
        <dbReference type="ARBA" id="ARBA00022448"/>
    </source>
</evidence>
<keyword evidence="11" id="KW-1185">Reference proteome</keyword>
<comment type="caution">
    <text evidence="10">The sequence shown here is derived from an EMBL/GenBank/DDBJ whole genome shotgun (WGS) entry which is preliminary data.</text>
</comment>
<keyword evidence="2" id="KW-0813">Transport</keyword>
<dbReference type="EMBL" id="BLLB01000002">
    <property type="protein sequence ID" value="GFH02067.1"/>
    <property type="molecule type" value="Genomic_DNA"/>
</dbReference>
<dbReference type="InterPro" id="IPR027417">
    <property type="entry name" value="P-loop_NTPase"/>
</dbReference>
<dbReference type="GO" id="GO:0016887">
    <property type="term" value="F:ATP hydrolysis activity"/>
    <property type="evidence" value="ECO:0007669"/>
    <property type="project" value="InterPro"/>
</dbReference>
<dbReference type="InterPro" id="IPR003439">
    <property type="entry name" value="ABC_transporter-like_ATP-bd"/>
</dbReference>
<keyword evidence="7" id="KW-0472">Membrane</keyword>
<dbReference type="PROSITE" id="PS00211">
    <property type="entry name" value="ABC_TRANSPORTER_1"/>
    <property type="match status" value="1"/>
</dbReference>
<dbReference type="InterPro" id="IPR003593">
    <property type="entry name" value="AAA+_ATPase"/>
</dbReference>
<dbReference type="PANTHER" id="PTHR42711">
    <property type="entry name" value="ABC TRANSPORTER ATP-BINDING PROTEIN"/>
    <property type="match status" value="1"/>
</dbReference>
<evidence type="ECO:0000256" key="4">
    <source>
        <dbReference type="ARBA" id="ARBA00022741"/>
    </source>
</evidence>
<dbReference type="InterPro" id="IPR050763">
    <property type="entry name" value="ABC_transporter_ATP-binding"/>
</dbReference>
<evidence type="ECO:0000256" key="3">
    <source>
        <dbReference type="ARBA" id="ARBA00022475"/>
    </source>
</evidence>
<evidence type="ECO:0000256" key="5">
    <source>
        <dbReference type="ARBA" id="ARBA00022840"/>
    </source>
</evidence>
<keyword evidence="5 10" id="KW-0067">ATP-binding</keyword>
<dbReference type="FunFam" id="3.40.50.300:FF:000589">
    <property type="entry name" value="ABC transporter, ATP-binding subunit"/>
    <property type="match status" value="1"/>
</dbReference>
<dbReference type="SMART" id="SM00382">
    <property type="entry name" value="AAA"/>
    <property type="match status" value="1"/>
</dbReference>
<keyword evidence="8" id="KW-0046">Antibiotic resistance</keyword>
<dbReference type="InterPro" id="IPR017871">
    <property type="entry name" value="ABC_transporter-like_CS"/>
</dbReference>
<evidence type="ECO:0000313" key="11">
    <source>
        <dbReference type="Proteomes" id="UP000465304"/>
    </source>
</evidence>
<keyword evidence="4" id="KW-0547">Nucleotide-binding</keyword>
<evidence type="ECO:0000313" key="10">
    <source>
        <dbReference type="EMBL" id="GFH02067.1"/>
    </source>
</evidence>
<gene>
    <name evidence="10" type="ORF">MHIP_25500</name>
</gene>
<protein>
    <submittedName>
        <fullName evidence="10">ABC transporter ATP-binding protein</fullName>
    </submittedName>
</protein>
<feature type="domain" description="ABC transporter" evidence="9">
    <location>
        <begin position="14"/>
        <end position="239"/>
    </location>
</feature>
<dbReference type="Gene3D" id="3.40.50.300">
    <property type="entry name" value="P-loop containing nucleotide triphosphate hydrolases"/>
    <property type="match status" value="1"/>
</dbReference>
<dbReference type="PANTHER" id="PTHR42711:SF16">
    <property type="entry name" value="ABC TRANSPORTER ATP-BINDING PROTEIN"/>
    <property type="match status" value="1"/>
</dbReference>
<keyword evidence="3" id="KW-1003">Cell membrane</keyword>
<dbReference type="Proteomes" id="UP000465304">
    <property type="component" value="Unassembled WGS sequence"/>
</dbReference>
<dbReference type="SUPFAM" id="SSF52540">
    <property type="entry name" value="P-loop containing nucleoside triphosphate hydrolases"/>
    <property type="match status" value="1"/>
</dbReference>
<dbReference type="Pfam" id="PF00005">
    <property type="entry name" value="ABC_tran"/>
    <property type="match status" value="1"/>
</dbReference>
<evidence type="ECO:0000256" key="1">
    <source>
        <dbReference type="ARBA" id="ARBA00004202"/>
    </source>
</evidence>
<evidence type="ECO:0000256" key="6">
    <source>
        <dbReference type="ARBA" id="ARBA00022967"/>
    </source>
</evidence>
<dbReference type="PROSITE" id="PS50893">
    <property type="entry name" value="ABC_TRANSPORTER_2"/>
    <property type="match status" value="1"/>
</dbReference>
<dbReference type="GO" id="GO:0046677">
    <property type="term" value="P:response to antibiotic"/>
    <property type="evidence" value="ECO:0007669"/>
    <property type="project" value="UniProtKB-KW"/>
</dbReference>
<dbReference type="GO" id="GO:0055085">
    <property type="term" value="P:transmembrane transport"/>
    <property type="evidence" value="ECO:0007669"/>
    <property type="project" value="UniProtKB-ARBA"/>
</dbReference>
<evidence type="ECO:0000259" key="9">
    <source>
        <dbReference type="PROSITE" id="PS50893"/>
    </source>
</evidence>
<name>A0A7I9ZMU5_9MYCO</name>
<sequence length="316" mass="33587">MAINGIRASHQPILVAEGVSKQFGGLLAVDGVDLVVWPGEVVALLGPNGAGKTTTIEMCEGFLAPDSGRVRILGMDPMASRDRLRPHLGVMIQGGGGYPGIRTGEMLELAASAAAEPLDTKWLLGMLGLAEAVRTKYRQLSGGQRQRLSLACALVGRPDVVFLDEPTEGLDPAGQQLVWDITRRLRADGVAIVLTTHAVDEAEQIADKVVIIDNGRIIAQGSPAEVTHHGAQEQLIFTASSGLNTVELNTSLGTRYTVQESTPGRYLVLGRISPAVVDAVTAWGAAERVLLSELHVRSSQLEQTFVELTHRELGVG</sequence>